<evidence type="ECO:0000313" key="2">
    <source>
        <dbReference type="Proteomes" id="UP001207468"/>
    </source>
</evidence>
<keyword evidence="2" id="KW-1185">Reference proteome</keyword>
<accession>A0ACC0TZT4</accession>
<evidence type="ECO:0000313" key="1">
    <source>
        <dbReference type="EMBL" id="KAI9455136.1"/>
    </source>
</evidence>
<sequence>MPSPPLVSSALAPRSLPRPGSRYGLPLRLSLRFARARHRHLPVLAIPVVYFPSGERPLSFSQQPTFPTSTQCFIDQVIGNSTSDRASGSISLSSRVPPPLLSLASPSRAFLHRSLAFMPTHITADGHLRPYCRQSHLWRIREPGGKAWLQARLPLRVPPFMVPFGFQVVFLGVRVDRVGVVDLSSHFRFWTLCDVKYQLVDRRGRWRTR</sequence>
<gene>
    <name evidence="1" type="ORF">F5148DRAFT_1226816</name>
</gene>
<name>A0ACC0TZT4_9AGAM</name>
<protein>
    <submittedName>
        <fullName evidence="1">Uncharacterized protein</fullName>
    </submittedName>
</protein>
<reference evidence="1" key="1">
    <citation type="submission" date="2021-03" db="EMBL/GenBank/DDBJ databases">
        <title>Evolutionary priming and transition to the ectomycorrhizal habit in an iconic lineage of mushroom-forming fungi: is preadaptation a requirement?</title>
        <authorList>
            <consortium name="DOE Joint Genome Institute"/>
            <person name="Looney B.P."/>
            <person name="Miyauchi S."/>
            <person name="Morin E."/>
            <person name="Drula E."/>
            <person name="Courty P.E."/>
            <person name="Chicoki N."/>
            <person name="Fauchery L."/>
            <person name="Kohler A."/>
            <person name="Kuo A."/>
            <person name="LaButti K."/>
            <person name="Pangilinan J."/>
            <person name="Lipzen A."/>
            <person name="Riley R."/>
            <person name="Andreopoulos W."/>
            <person name="He G."/>
            <person name="Johnson J."/>
            <person name="Barry K.W."/>
            <person name="Grigoriev I.V."/>
            <person name="Nagy L."/>
            <person name="Hibbett D."/>
            <person name="Henrissat B."/>
            <person name="Matheny P.B."/>
            <person name="Labbe J."/>
            <person name="Martin A.F."/>
        </authorList>
    </citation>
    <scope>NUCLEOTIDE SEQUENCE</scope>
    <source>
        <strain evidence="1">BPL698</strain>
    </source>
</reference>
<dbReference type="Proteomes" id="UP001207468">
    <property type="component" value="Unassembled WGS sequence"/>
</dbReference>
<organism evidence="1 2">
    <name type="scientific">Russula earlei</name>
    <dbReference type="NCBI Taxonomy" id="71964"/>
    <lineage>
        <taxon>Eukaryota</taxon>
        <taxon>Fungi</taxon>
        <taxon>Dikarya</taxon>
        <taxon>Basidiomycota</taxon>
        <taxon>Agaricomycotina</taxon>
        <taxon>Agaricomycetes</taxon>
        <taxon>Russulales</taxon>
        <taxon>Russulaceae</taxon>
        <taxon>Russula</taxon>
    </lineage>
</organism>
<proteinExistence type="predicted"/>
<comment type="caution">
    <text evidence="1">The sequence shown here is derived from an EMBL/GenBank/DDBJ whole genome shotgun (WGS) entry which is preliminary data.</text>
</comment>
<dbReference type="EMBL" id="JAGFNK010000256">
    <property type="protein sequence ID" value="KAI9455136.1"/>
    <property type="molecule type" value="Genomic_DNA"/>
</dbReference>